<dbReference type="OrthoDB" id="188274at2"/>
<gene>
    <name evidence="4" type="ORF">SAMN05444171_3584</name>
</gene>
<accession>A0A1H4Z4G2</accession>
<feature type="domain" description="SWIM-type" evidence="3">
    <location>
        <begin position="150"/>
        <end position="180"/>
    </location>
</feature>
<feature type="compositionally biased region" description="Basic and acidic residues" evidence="2">
    <location>
        <begin position="294"/>
        <end position="304"/>
    </location>
</feature>
<name>A0A1H4Z4G2_9BRAD</name>
<evidence type="ECO:0000259" key="3">
    <source>
        <dbReference type="PROSITE" id="PS50966"/>
    </source>
</evidence>
<evidence type="ECO:0000256" key="1">
    <source>
        <dbReference type="PROSITE-ProRule" id="PRU00325"/>
    </source>
</evidence>
<protein>
    <submittedName>
        <fullName evidence="4">Uncharacterized conserved protein, contains Zn finger domain</fullName>
    </submittedName>
</protein>
<feature type="region of interest" description="Disordered" evidence="2">
    <location>
        <begin position="240"/>
        <end position="304"/>
    </location>
</feature>
<feature type="compositionally biased region" description="Basic residues" evidence="2">
    <location>
        <begin position="267"/>
        <end position="280"/>
    </location>
</feature>
<evidence type="ECO:0000256" key="2">
    <source>
        <dbReference type="SAM" id="MobiDB-lite"/>
    </source>
</evidence>
<dbReference type="Pfam" id="PF04434">
    <property type="entry name" value="SWIM"/>
    <property type="match status" value="1"/>
</dbReference>
<keyword evidence="1" id="KW-0479">Metal-binding</keyword>
<dbReference type="RefSeq" id="WP_074821326.1">
    <property type="nucleotide sequence ID" value="NZ_FNTI01000001.1"/>
</dbReference>
<evidence type="ECO:0000313" key="4">
    <source>
        <dbReference type="EMBL" id="SED25109.1"/>
    </source>
</evidence>
<evidence type="ECO:0000313" key="5">
    <source>
        <dbReference type="Proteomes" id="UP000183208"/>
    </source>
</evidence>
<dbReference type="PANTHER" id="PTHR38133">
    <property type="entry name" value="SLR1429 PROTEIN"/>
    <property type="match status" value="1"/>
</dbReference>
<keyword evidence="1" id="KW-0863">Zinc-finger</keyword>
<dbReference type="AlphaFoldDB" id="A0A1H4Z4G2"/>
<dbReference type="PROSITE" id="PS50966">
    <property type="entry name" value="ZF_SWIM"/>
    <property type="match status" value="1"/>
</dbReference>
<dbReference type="InterPro" id="IPR007527">
    <property type="entry name" value="Znf_SWIM"/>
</dbReference>
<organism evidence="4 5">
    <name type="scientific">Bradyrhizobium lablabi</name>
    <dbReference type="NCBI Taxonomy" id="722472"/>
    <lineage>
        <taxon>Bacteria</taxon>
        <taxon>Pseudomonadati</taxon>
        <taxon>Pseudomonadota</taxon>
        <taxon>Alphaproteobacteria</taxon>
        <taxon>Hyphomicrobiales</taxon>
        <taxon>Nitrobacteraceae</taxon>
        <taxon>Bradyrhizobium</taxon>
    </lineage>
</organism>
<proteinExistence type="predicted"/>
<dbReference type="PANTHER" id="PTHR38133:SF1">
    <property type="entry name" value="SLR1429 PROTEIN"/>
    <property type="match status" value="1"/>
</dbReference>
<sequence length="304" mass="33443">MSYFEWRPYVPVAEKRRQAARKLAKLKKRRQSVAPVTIEGRTIAKSFWGKSWCSNLECYSDFETRMPRGRTYVRNGSVLDLQIAKGEVAAMVAGSSLYNIKITVAPVTTARWKAICRDCAGEINSVVELLQGRLAKGVMDRVCRLGDGLFPSPEEIKLSCSCPDWADMCKHVAAALYGVGARLDERPQLLFELRGVDEHELLANAGQDFALAPPSAANILDSNDVAALFGLEMAEPAIPDATVPTAPKQYPRSGTSRGSKTQVVKKTAPKKKNSRPRAARTRSESKKVNRAGAAKREPRPRLSV</sequence>
<keyword evidence="1" id="KW-0862">Zinc</keyword>
<dbReference type="GO" id="GO:0008270">
    <property type="term" value="F:zinc ion binding"/>
    <property type="evidence" value="ECO:0007669"/>
    <property type="project" value="UniProtKB-KW"/>
</dbReference>
<reference evidence="4 5" key="1">
    <citation type="submission" date="2016-10" db="EMBL/GenBank/DDBJ databases">
        <authorList>
            <person name="de Groot N.N."/>
        </authorList>
    </citation>
    <scope>NUCLEOTIDE SEQUENCE [LARGE SCALE GENOMIC DNA]</scope>
    <source>
        <strain evidence="4 5">GAS522</strain>
    </source>
</reference>
<feature type="compositionally biased region" description="Polar residues" evidence="2">
    <location>
        <begin position="252"/>
        <end position="264"/>
    </location>
</feature>
<dbReference type="Proteomes" id="UP000183208">
    <property type="component" value="Unassembled WGS sequence"/>
</dbReference>
<dbReference type="EMBL" id="FNTI01000001">
    <property type="protein sequence ID" value="SED25109.1"/>
    <property type="molecule type" value="Genomic_DNA"/>
</dbReference>